<evidence type="ECO:0000313" key="10">
    <source>
        <dbReference type="EMBL" id="GLT24316.1"/>
    </source>
</evidence>
<dbReference type="NCBIfam" id="TIGR01730">
    <property type="entry name" value="RND_mfp"/>
    <property type="match status" value="1"/>
</dbReference>
<evidence type="ECO:0000259" key="8">
    <source>
        <dbReference type="Pfam" id="PF25944"/>
    </source>
</evidence>
<dbReference type="Pfam" id="PF25944">
    <property type="entry name" value="Beta-barrel_RND"/>
    <property type="match status" value="1"/>
</dbReference>
<feature type="compositionally biased region" description="Low complexity" evidence="4">
    <location>
        <begin position="394"/>
        <end position="404"/>
    </location>
</feature>
<dbReference type="PANTHER" id="PTHR30158">
    <property type="entry name" value="ACRA/E-RELATED COMPONENT OF DRUG EFFLUX TRANSPORTER"/>
    <property type="match status" value="1"/>
</dbReference>
<dbReference type="Pfam" id="PF25917">
    <property type="entry name" value="BSH_RND"/>
    <property type="match status" value="1"/>
</dbReference>
<dbReference type="InterPro" id="IPR058627">
    <property type="entry name" value="MdtA-like_C"/>
</dbReference>
<comment type="similarity">
    <text evidence="2">Belongs to the membrane fusion protein (MFP) (TC 8.A.1) family.</text>
</comment>
<feature type="compositionally biased region" description="Gly residues" evidence="4">
    <location>
        <begin position="383"/>
        <end position="393"/>
    </location>
</feature>
<dbReference type="InterPro" id="IPR006143">
    <property type="entry name" value="RND_pump_MFP"/>
</dbReference>
<evidence type="ECO:0000256" key="1">
    <source>
        <dbReference type="ARBA" id="ARBA00004196"/>
    </source>
</evidence>
<reference evidence="11" key="1">
    <citation type="journal article" date="2019" name="Int. J. Syst. Evol. Microbiol.">
        <title>The Global Catalogue of Microorganisms (GCM) 10K type strain sequencing project: providing services to taxonomists for standard genome sequencing and annotation.</title>
        <authorList>
            <consortium name="The Broad Institute Genomics Platform"/>
            <consortium name="The Broad Institute Genome Sequencing Center for Infectious Disease"/>
            <person name="Wu L."/>
            <person name="Ma J."/>
        </authorList>
    </citation>
    <scope>NUCLEOTIDE SEQUENCE [LARGE SCALE GENOMIC DNA]</scope>
    <source>
        <strain evidence="11">NBRC 102407</strain>
    </source>
</reference>
<evidence type="ECO:0000259" key="7">
    <source>
        <dbReference type="Pfam" id="PF25917"/>
    </source>
</evidence>
<feature type="coiled-coil region" evidence="3">
    <location>
        <begin position="115"/>
        <end position="180"/>
    </location>
</feature>
<evidence type="ECO:0000313" key="11">
    <source>
        <dbReference type="Proteomes" id="UP001157167"/>
    </source>
</evidence>
<proteinExistence type="inferred from homology"/>
<evidence type="ECO:0000259" key="9">
    <source>
        <dbReference type="Pfam" id="PF25967"/>
    </source>
</evidence>
<feature type="domain" description="Multidrug resistance protein MdtA-like beta-barrel" evidence="8">
    <location>
        <begin position="221"/>
        <end position="304"/>
    </location>
</feature>
<dbReference type="InterPro" id="IPR058625">
    <property type="entry name" value="MdtA-like_BSH"/>
</dbReference>
<protein>
    <submittedName>
        <fullName evidence="10">MexE family multidrug efflux RND transporter periplasmic adaptor subunit</fullName>
    </submittedName>
</protein>
<feature type="signal peptide" evidence="5">
    <location>
        <begin position="1"/>
        <end position="28"/>
    </location>
</feature>
<dbReference type="SUPFAM" id="SSF111369">
    <property type="entry name" value="HlyD-like secretion proteins"/>
    <property type="match status" value="1"/>
</dbReference>
<keyword evidence="3" id="KW-0175">Coiled coil</keyword>
<keyword evidence="5" id="KW-0732">Signal</keyword>
<dbReference type="Pfam" id="PF25876">
    <property type="entry name" value="HH_MFP_RND"/>
    <property type="match status" value="1"/>
</dbReference>
<dbReference type="Gene3D" id="2.40.50.100">
    <property type="match status" value="1"/>
</dbReference>
<dbReference type="Proteomes" id="UP001157167">
    <property type="component" value="Unassembled WGS sequence"/>
</dbReference>
<dbReference type="Gene3D" id="1.10.287.470">
    <property type="entry name" value="Helix hairpin bin"/>
    <property type="match status" value="1"/>
</dbReference>
<dbReference type="Gene3D" id="2.40.30.170">
    <property type="match status" value="1"/>
</dbReference>
<gene>
    <name evidence="10" type="ORF">GCM10007933_37930</name>
</gene>
<dbReference type="InterPro" id="IPR058624">
    <property type="entry name" value="MdtA-like_HH"/>
</dbReference>
<dbReference type="RefSeq" id="WP_284189483.1">
    <property type="nucleotide sequence ID" value="NZ_BSPX01000084.1"/>
</dbReference>
<evidence type="ECO:0000256" key="2">
    <source>
        <dbReference type="ARBA" id="ARBA00009477"/>
    </source>
</evidence>
<accession>A0ABQ6FIY7</accession>
<keyword evidence="11" id="KW-1185">Reference proteome</keyword>
<feature type="domain" description="Multidrug resistance protein MdtA-like barrel-sandwich hybrid" evidence="7">
    <location>
        <begin position="74"/>
        <end position="215"/>
    </location>
</feature>
<dbReference type="Gene3D" id="2.40.420.20">
    <property type="match status" value="1"/>
</dbReference>
<feature type="chain" id="PRO_5045474253" evidence="5">
    <location>
        <begin position="29"/>
        <end position="404"/>
    </location>
</feature>
<feature type="domain" description="Multidrug resistance protein MdtA-like C-terminal permuted SH3" evidence="9">
    <location>
        <begin position="314"/>
        <end position="369"/>
    </location>
</feature>
<evidence type="ECO:0000256" key="3">
    <source>
        <dbReference type="SAM" id="Coils"/>
    </source>
</evidence>
<dbReference type="PROSITE" id="PS51257">
    <property type="entry name" value="PROKAR_LIPOPROTEIN"/>
    <property type="match status" value="1"/>
</dbReference>
<feature type="region of interest" description="Disordered" evidence="4">
    <location>
        <begin position="377"/>
        <end position="404"/>
    </location>
</feature>
<organism evidence="10 11">
    <name type="scientific">Zoogloea oryzae</name>
    <dbReference type="NCBI Taxonomy" id="310767"/>
    <lineage>
        <taxon>Bacteria</taxon>
        <taxon>Pseudomonadati</taxon>
        <taxon>Pseudomonadota</taxon>
        <taxon>Betaproteobacteria</taxon>
        <taxon>Rhodocyclales</taxon>
        <taxon>Zoogloeaceae</taxon>
        <taxon>Zoogloea</taxon>
    </lineage>
</organism>
<dbReference type="EMBL" id="BSPX01000084">
    <property type="protein sequence ID" value="GLT24316.1"/>
    <property type="molecule type" value="Genomic_DNA"/>
</dbReference>
<feature type="domain" description="Multidrug resistance protein MdtA-like alpha-helical hairpin" evidence="6">
    <location>
        <begin position="115"/>
        <end position="184"/>
    </location>
</feature>
<evidence type="ECO:0000259" key="6">
    <source>
        <dbReference type="Pfam" id="PF25876"/>
    </source>
</evidence>
<comment type="caution">
    <text evidence="10">The sequence shown here is derived from an EMBL/GenBank/DDBJ whole genome shotgun (WGS) entry which is preliminary data.</text>
</comment>
<evidence type="ECO:0000256" key="4">
    <source>
        <dbReference type="SAM" id="MobiDB-lite"/>
    </source>
</evidence>
<evidence type="ECO:0000256" key="5">
    <source>
        <dbReference type="SAM" id="SignalP"/>
    </source>
</evidence>
<dbReference type="Pfam" id="PF25967">
    <property type="entry name" value="RND-MFP_C"/>
    <property type="match status" value="1"/>
</dbReference>
<name>A0ABQ6FIY7_9RHOO</name>
<dbReference type="InterPro" id="IPR058626">
    <property type="entry name" value="MdtA-like_b-barrel"/>
</dbReference>
<comment type="subcellular location">
    <subcellularLocation>
        <location evidence="1">Cell envelope</location>
    </subcellularLocation>
</comment>
<sequence length="404" mass="41852">MSANPRPQQPLSSRLALPALAVSLVLLSACSGKEQGAGGPPAGGMPPMPVTAVEMQPTRAETSVEAVAQTEGAREVEVRARVGGILMKRVYEEGATVKAGQTLFQIDREPLDVAVAQARAQLAEAKAKVEQTQREAARLKALLAQQAISQREYDTATSDNSVAQAAVQAAQAALRQAELNLSYANVTAPVSGVTGRAQVSEGTLVASGAGTLLTTIVQVNPIWVRFSVSDTELANASPDGRFNPKAIRGVELVLPDGSTYAQRGRLNFAASQIDPKLGTLQFRGEFPNPDGKLLPGQFVKARLITGEREGVFKVPQAAVMQTDGGPVVMTVGPENKVAPRPVKTGQWSGKEWVILGGLKAGDKVIVDNLIKLRPGATVAPHGPGEGPGAGGKPGAAPAAAPAKG</sequence>